<reference evidence="2 5" key="2">
    <citation type="submission" date="2021-03" db="EMBL/GenBank/DDBJ databases">
        <title>Whole genome shotgun sequence of Salinispora arenicola NBRC 105043.</title>
        <authorList>
            <person name="Komaki H."/>
            <person name="Tamura T."/>
        </authorList>
    </citation>
    <scope>NUCLEOTIDE SEQUENCE [LARGE SCALE GENOMIC DNA]</scope>
    <source>
        <strain evidence="2 5">NBRC 105043</strain>
    </source>
</reference>
<evidence type="ECO:0000313" key="4">
    <source>
        <dbReference type="Proteomes" id="UP000315983"/>
    </source>
</evidence>
<reference evidence="3 4" key="1">
    <citation type="submission" date="2019-06" db="EMBL/GenBank/DDBJ databases">
        <title>Sequencing the genomes of 1000 actinobacteria strains.</title>
        <authorList>
            <person name="Klenk H.-P."/>
        </authorList>
    </citation>
    <scope>NUCLEOTIDE SEQUENCE [LARGE SCALE GENOMIC DNA]</scope>
    <source>
        <strain evidence="3 4">DSM 44819</strain>
    </source>
</reference>
<proteinExistence type="predicted"/>
<dbReference type="AlphaFoldDB" id="A0A542XH13"/>
<gene>
    <name evidence="3" type="ORF">FB564_0086</name>
    <name evidence="2" type="ORF">Sar04_10690</name>
</gene>
<dbReference type="EMBL" id="BOQM01000007">
    <property type="protein sequence ID" value="GIM83142.1"/>
    <property type="molecule type" value="Genomic_DNA"/>
</dbReference>
<dbReference type="EMBL" id="VFOL01000001">
    <property type="protein sequence ID" value="TQL35067.1"/>
    <property type="molecule type" value="Genomic_DNA"/>
</dbReference>
<name>A0A542XH13_SALAC</name>
<dbReference type="RefSeq" id="WP_155245361.1">
    <property type="nucleotide sequence ID" value="NZ_BOQM01000007.1"/>
</dbReference>
<organism evidence="3 4">
    <name type="scientific">Salinispora arenicola</name>
    <dbReference type="NCBI Taxonomy" id="168697"/>
    <lineage>
        <taxon>Bacteria</taxon>
        <taxon>Bacillati</taxon>
        <taxon>Actinomycetota</taxon>
        <taxon>Actinomycetes</taxon>
        <taxon>Micromonosporales</taxon>
        <taxon>Micromonosporaceae</taxon>
        <taxon>Salinispora</taxon>
    </lineage>
</organism>
<comment type="caution">
    <text evidence="3">The sequence shown here is derived from an EMBL/GenBank/DDBJ whole genome shotgun (WGS) entry which is preliminary data.</text>
</comment>
<evidence type="ECO:0000256" key="1">
    <source>
        <dbReference type="SAM" id="MobiDB-lite"/>
    </source>
</evidence>
<accession>A0A542XH13</accession>
<dbReference type="GeneID" id="93774202"/>
<evidence type="ECO:0000313" key="5">
    <source>
        <dbReference type="Proteomes" id="UP000677457"/>
    </source>
</evidence>
<dbReference type="Proteomes" id="UP000677457">
    <property type="component" value="Unassembled WGS sequence"/>
</dbReference>
<evidence type="ECO:0000313" key="2">
    <source>
        <dbReference type="EMBL" id="GIM83142.1"/>
    </source>
</evidence>
<protein>
    <submittedName>
        <fullName evidence="3">Uncharacterized protein</fullName>
    </submittedName>
</protein>
<keyword evidence="5" id="KW-1185">Reference proteome</keyword>
<feature type="region of interest" description="Disordered" evidence="1">
    <location>
        <begin position="1"/>
        <end position="37"/>
    </location>
</feature>
<evidence type="ECO:0000313" key="3">
    <source>
        <dbReference type="EMBL" id="TQL35067.1"/>
    </source>
</evidence>
<sequence>MGGVGEYEMDGGRGGGEKRDDVRSVPAVGPTALVGGGGRALPLVTLW</sequence>
<dbReference type="Proteomes" id="UP000315983">
    <property type="component" value="Unassembled WGS sequence"/>
</dbReference>